<dbReference type="InterPro" id="IPR006671">
    <property type="entry name" value="Cyclin_N"/>
</dbReference>
<dbReference type="SUPFAM" id="SSF47954">
    <property type="entry name" value="Cyclin-like"/>
    <property type="match status" value="1"/>
</dbReference>
<dbReference type="OrthoDB" id="9983043at2759"/>
<dbReference type="PANTHER" id="PTHR21615">
    <property type="entry name" value="CYCLIN N-TERMINAL DOMAIN-CONTAINING PROTEIN 1"/>
    <property type="match status" value="1"/>
</dbReference>
<dbReference type="Proteomes" id="UP000515163">
    <property type="component" value="Unplaced"/>
</dbReference>
<dbReference type="FunCoup" id="A0A6P8HCL6">
    <property type="interactions" value="52"/>
</dbReference>
<name>A0A6P8HCL6_ACTTE</name>
<accession>A0A6P8HCL6</accession>
<protein>
    <submittedName>
        <fullName evidence="3">Cyclin N-terminal domain-containing protein 1-like</fullName>
    </submittedName>
</protein>
<gene>
    <name evidence="3" type="primary">LOC116290478</name>
</gene>
<sequence length="301" mass="34625">MYKKRIFGTPPEPLFNMRALGMSAELLEETLYVLAEENEKNMDNAMERQGFFRGGKTAEYFFLLCQELSLPSEARYLAIEIFDRFMAKHISELYEFIRSNTDENQKANWRDVEKRIKTQLPLRIVSCTQIASKLLSHYETITPNKARRFLNSIGSHYSTKSILKSELRILKTLDYYVLFSTPLAFLETILEILGHNDTKAQVKVLHDISMKVLDIVYLRHYELYAKLCMAATGEKCTKEDRQKLAVLASDNMLMAVSVIGTASYIVDQSMSDMVIEQLSCITQIPQDDILDFGTIILEIIL</sequence>
<organism evidence="2 3">
    <name type="scientific">Actinia tenebrosa</name>
    <name type="common">Australian red waratah sea anemone</name>
    <dbReference type="NCBI Taxonomy" id="6105"/>
    <lineage>
        <taxon>Eukaryota</taxon>
        <taxon>Metazoa</taxon>
        <taxon>Cnidaria</taxon>
        <taxon>Anthozoa</taxon>
        <taxon>Hexacorallia</taxon>
        <taxon>Actiniaria</taxon>
        <taxon>Actiniidae</taxon>
        <taxon>Actinia</taxon>
    </lineage>
</organism>
<dbReference type="InParanoid" id="A0A6P8HCL6"/>
<evidence type="ECO:0000313" key="2">
    <source>
        <dbReference type="Proteomes" id="UP000515163"/>
    </source>
</evidence>
<dbReference type="Pfam" id="PF00134">
    <property type="entry name" value="Cyclin_N"/>
    <property type="match status" value="1"/>
</dbReference>
<keyword evidence="2" id="KW-1185">Reference proteome</keyword>
<feature type="domain" description="Cyclin N-terminal" evidence="1">
    <location>
        <begin position="57"/>
        <end position="177"/>
    </location>
</feature>
<evidence type="ECO:0000313" key="3">
    <source>
        <dbReference type="RefSeq" id="XP_031553376.1"/>
    </source>
</evidence>
<dbReference type="GO" id="GO:0007131">
    <property type="term" value="P:reciprocal meiotic recombination"/>
    <property type="evidence" value="ECO:0007669"/>
    <property type="project" value="TreeGrafter"/>
</dbReference>
<dbReference type="AlphaFoldDB" id="A0A6P8HCL6"/>
<dbReference type="RefSeq" id="XP_031553376.1">
    <property type="nucleotide sequence ID" value="XM_031697516.1"/>
</dbReference>
<dbReference type="GeneID" id="116290478"/>
<dbReference type="PANTHER" id="PTHR21615:SF2">
    <property type="entry name" value="CYCLIN N-TERMINAL DOMAIN-CONTAINING PROTEIN 1"/>
    <property type="match status" value="1"/>
</dbReference>
<proteinExistence type="predicted"/>
<dbReference type="KEGG" id="aten:116290478"/>
<evidence type="ECO:0000259" key="1">
    <source>
        <dbReference type="Pfam" id="PF00134"/>
    </source>
</evidence>
<dbReference type="GO" id="GO:0035861">
    <property type="term" value="C:site of double-strand break"/>
    <property type="evidence" value="ECO:0007669"/>
    <property type="project" value="TreeGrafter"/>
</dbReference>
<dbReference type="InterPro" id="IPR036915">
    <property type="entry name" value="Cyclin-like_sf"/>
</dbReference>
<dbReference type="CDD" id="cd20541">
    <property type="entry name" value="CYCLIN_CNTD1"/>
    <property type="match status" value="1"/>
</dbReference>
<reference evidence="3" key="1">
    <citation type="submission" date="2025-08" db="UniProtKB">
        <authorList>
            <consortium name="RefSeq"/>
        </authorList>
    </citation>
    <scope>IDENTIFICATION</scope>
    <source>
        <tissue evidence="3">Tentacle</tissue>
    </source>
</reference>
<dbReference type="Gene3D" id="1.10.472.10">
    <property type="entry name" value="Cyclin-like"/>
    <property type="match status" value="1"/>
</dbReference>